<sequence length="466" mass="50457">MQVGQSSLSAGRTRLTLLLLSIIYVFSYIDRNLIAIVLEPIKLEFGVSDTIMGAVSGLAFAVLYSAVSFPLSRMADRGTDRKNIIAVCCGLWSLATMASGVVTQFWQFVVARMTVAIGEAGGTSPSISMVSDLYPPHRRSFAISLYMLGPHIGLLAAMALGGWIAQEHGWRAVFIFFGIPGLLLALLLYVFAKDPGLGVYDTDAERNIRAQPQENFFHAVAGIMKLKGFFLICMGTAIAGMVGYGYAIWAPTFMVRNYNMSLSHAGLTFGIASGIFAAAGSIFSGYYCDKLSQKDCRWQLRMPAIGVLISMPFGLAFLLWPADAFWQLGSLKIPHAIIFAAGFSFFNSWWPTLAFAAVSHLVNSFQRATSIAILSLFLTFFGAGIGPLLTGTLSDLFSAGDAGEGLKYAIAVMIALSLFSVWFYYKAIGPYQQRIASKVSDNDKTAQSYNNKADCTSDNNSSTSTT</sequence>
<dbReference type="PANTHER" id="PTHR23505">
    <property type="entry name" value="SPINSTER"/>
    <property type="match status" value="1"/>
</dbReference>
<feature type="transmembrane region" description="Helical" evidence="7">
    <location>
        <begin position="143"/>
        <end position="164"/>
    </location>
</feature>
<keyword evidence="4 7" id="KW-1133">Transmembrane helix</keyword>
<evidence type="ECO:0000256" key="7">
    <source>
        <dbReference type="SAM" id="Phobius"/>
    </source>
</evidence>
<feature type="transmembrane region" description="Helical" evidence="7">
    <location>
        <begin position="300"/>
        <end position="321"/>
    </location>
</feature>
<dbReference type="Proteomes" id="UP000065261">
    <property type="component" value="Chromosome I"/>
</dbReference>
<dbReference type="InterPro" id="IPR020846">
    <property type="entry name" value="MFS_dom"/>
</dbReference>
<dbReference type="GO" id="GO:0022857">
    <property type="term" value="F:transmembrane transporter activity"/>
    <property type="evidence" value="ECO:0007669"/>
    <property type="project" value="InterPro"/>
</dbReference>
<dbReference type="CDD" id="cd17328">
    <property type="entry name" value="MFS_spinster_like"/>
    <property type="match status" value="1"/>
</dbReference>
<evidence type="ECO:0000256" key="6">
    <source>
        <dbReference type="SAM" id="MobiDB-lite"/>
    </source>
</evidence>
<dbReference type="InterPro" id="IPR011701">
    <property type="entry name" value="MFS"/>
</dbReference>
<dbReference type="EMBL" id="CP011034">
    <property type="protein sequence ID" value="ALS33663.1"/>
    <property type="molecule type" value="Genomic_DNA"/>
</dbReference>
<dbReference type="PROSITE" id="PS50850">
    <property type="entry name" value="MFS"/>
    <property type="match status" value="1"/>
</dbReference>
<feature type="transmembrane region" description="Helical" evidence="7">
    <location>
        <begin position="269"/>
        <end position="288"/>
    </location>
</feature>
<keyword evidence="5 7" id="KW-0472">Membrane</keyword>
<dbReference type="SUPFAM" id="SSF103473">
    <property type="entry name" value="MFS general substrate transporter"/>
    <property type="match status" value="1"/>
</dbReference>
<accession>A0A0U2ISW2</accession>
<feature type="transmembrane region" description="Helical" evidence="7">
    <location>
        <begin position="83"/>
        <end position="103"/>
    </location>
</feature>
<dbReference type="InterPro" id="IPR036259">
    <property type="entry name" value="MFS_trans_sf"/>
</dbReference>
<evidence type="ECO:0000256" key="1">
    <source>
        <dbReference type="ARBA" id="ARBA00004141"/>
    </source>
</evidence>
<reference evidence="9 10" key="1">
    <citation type="submission" date="2015-03" db="EMBL/GenBank/DDBJ databases">
        <authorList>
            <person name="Murphy D."/>
        </authorList>
    </citation>
    <scope>NUCLEOTIDE SEQUENCE [LARGE SCALE GENOMIC DNA]</scope>
    <source>
        <strain evidence="9 10">KMM 520</strain>
    </source>
</reference>
<proteinExistence type="predicted"/>
<evidence type="ECO:0000313" key="10">
    <source>
        <dbReference type="Proteomes" id="UP000065261"/>
    </source>
</evidence>
<feature type="region of interest" description="Disordered" evidence="6">
    <location>
        <begin position="447"/>
        <end position="466"/>
    </location>
</feature>
<dbReference type="KEGG" id="ptn:PTRA_a2589"/>
<dbReference type="Pfam" id="PF07690">
    <property type="entry name" value="MFS_1"/>
    <property type="match status" value="1"/>
</dbReference>
<feature type="transmembrane region" description="Helical" evidence="7">
    <location>
        <begin position="370"/>
        <end position="393"/>
    </location>
</feature>
<feature type="domain" description="Major facilitator superfamily (MFS) profile" evidence="8">
    <location>
        <begin position="16"/>
        <end position="429"/>
    </location>
</feature>
<dbReference type="PANTHER" id="PTHR23505:SF79">
    <property type="entry name" value="PROTEIN SPINSTER"/>
    <property type="match status" value="1"/>
</dbReference>
<gene>
    <name evidence="9" type="ORF">PTRA_a2589</name>
</gene>
<dbReference type="PATRIC" id="fig|1315283.4.peg.2253"/>
<evidence type="ECO:0000313" key="9">
    <source>
        <dbReference type="EMBL" id="ALS33663.1"/>
    </source>
</evidence>
<comment type="subcellular location">
    <subcellularLocation>
        <location evidence="1">Membrane</location>
        <topology evidence="1">Multi-pass membrane protein</topology>
    </subcellularLocation>
</comment>
<protein>
    <recommendedName>
        <fullName evidence="8">Major facilitator superfamily (MFS) profile domain-containing protein</fullName>
    </recommendedName>
</protein>
<evidence type="ECO:0000256" key="5">
    <source>
        <dbReference type="ARBA" id="ARBA00023136"/>
    </source>
</evidence>
<feature type="transmembrane region" description="Helical" evidence="7">
    <location>
        <begin position="15"/>
        <end position="38"/>
    </location>
</feature>
<evidence type="ECO:0000256" key="2">
    <source>
        <dbReference type="ARBA" id="ARBA00022448"/>
    </source>
</evidence>
<dbReference type="Gene3D" id="1.20.1250.20">
    <property type="entry name" value="MFS general substrate transporter like domains"/>
    <property type="match status" value="1"/>
</dbReference>
<keyword evidence="3 7" id="KW-0812">Transmembrane</keyword>
<feature type="transmembrane region" description="Helical" evidence="7">
    <location>
        <begin position="109"/>
        <end position="131"/>
    </location>
</feature>
<evidence type="ECO:0000256" key="4">
    <source>
        <dbReference type="ARBA" id="ARBA00022989"/>
    </source>
</evidence>
<dbReference type="GO" id="GO:0016020">
    <property type="term" value="C:membrane"/>
    <property type="evidence" value="ECO:0007669"/>
    <property type="project" value="UniProtKB-SubCell"/>
</dbReference>
<keyword evidence="2" id="KW-0813">Transport</keyword>
<name>A0A0U2ISW2_9GAMM</name>
<dbReference type="OrthoDB" id="9788453at2"/>
<organism evidence="9">
    <name type="scientific">Pseudoalteromonas translucida KMM 520</name>
    <dbReference type="NCBI Taxonomy" id="1315283"/>
    <lineage>
        <taxon>Bacteria</taxon>
        <taxon>Pseudomonadati</taxon>
        <taxon>Pseudomonadota</taxon>
        <taxon>Gammaproteobacteria</taxon>
        <taxon>Alteromonadales</taxon>
        <taxon>Pseudoalteromonadaceae</taxon>
        <taxon>Pseudoalteromonas</taxon>
    </lineage>
</organism>
<feature type="transmembrane region" description="Helical" evidence="7">
    <location>
        <begin position="50"/>
        <end position="71"/>
    </location>
</feature>
<dbReference type="RefSeq" id="WP_058373841.1">
    <property type="nucleotide sequence ID" value="NZ_CP011034.1"/>
</dbReference>
<feature type="transmembrane region" description="Helical" evidence="7">
    <location>
        <begin position="333"/>
        <end position="358"/>
    </location>
</feature>
<evidence type="ECO:0000259" key="8">
    <source>
        <dbReference type="PROSITE" id="PS50850"/>
    </source>
</evidence>
<dbReference type="AlphaFoldDB" id="A0A0U2ISW2"/>
<feature type="transmembrane region" description="Helical" evidence="7">
    <location>
        <begin position="170"/>
        <end position="192"/>
    </location>
</feature>
<feature type="transmembrane region" description="Helical" evidence="7">
    <location>
        <begin position="229"/>
        <end position="249"/>
    </location>
</feature>
<dbReference type="InterPro" id="IPR044770">
    <property type="entry name" value="MFS_spinster-like"/>
</dbReference>
<feature type="compositionally biased region" description="Low complexity" evidence="6">
    <location>
        <begin position="456"/>
        <end position="466"/>
    </location>
</feature>
<evidence type="ECO:0000256" key="3">
    <source>
        <dbReference type="ARBA" id="ARBA00022692"/>
    </source>
</evidence>
<feature type="transmembrane region" description="Helical" evidence="7">
    <location>
        <begin position="405"/>
        <end position="425"/>
    </location>
</feature>